<keyword evidence="4" id="KW-1185">Reference proteome</keyword>
<dbReference type="EMBL" id="FXYH01000003">
    <property type="protein sequence ID" value="SMX37348.1"/>
    <property type="molecule type" value="Genomic_DNA"/>
</dbReference>
<evidence type="ECO:0000256" key="1">
    <source>
        <dbReference type="SAM" id="MobiDB-lite"/>
    </source>
</evidence>
<feature type="region of interest" description="Disordered" evidence="1">
    <location>
        <begin position="20"/>
        <end position="50"/>
    </location>
</feature>
<dbReference type="Proteomes" id="UP000220836">
    <property type="component" value="Unassembled WGS sequence"/>
</dbReference>
<organism evidence="3 4">
    <name type="scientific">Pelagimonas varians</name>
    <dbReference type="NCBI Taxonomy" id="696760"/>
    <lineage>
        <taxon>Bacteria</taxon>
        <taxon>Pseudomonadati</taxon>
        <taxon>Pseudomonadota</taxon>
        <taxon>Alphaproteobacteria</taxon>
        <taxon>Rhodobacterales</taxon>
        <taxon>Roseobacteraceae</taxon>
        <taxon>Pelagimonas</taxon>
    </lineage>
</organism>
<protein>
    <submittedName>
        <fullName evidence="3">Uncharacterized protein</fullName>
    </submittedName>
</protein>
<accession>A0A238K361</accession>
<dbReference type="RefSeq" id="WP_097803567.1">
    <property type="nucleotide sequence ID" value="NZ_FXYH01000003.1"/>
</dbReference>
<dbReference type="AlphaFoldDB" id="A0A238K361"/>
<keyword evidence="2" id="KW-0732">Signal</keyword>
<evidence type="ECO:0000313" key="3">
    <source>
        <dbReference type="EMBL" id="SMX37348.1"/>
    </source>
</evidence>
<feature type="chain" id="PRO_5012014466" evidence="2">
    <location>
        <begin position="20"/>
        <end position="173"/>
    </location>
</feature>
<evidence type="ECO:0000256" key="2">
    <source>
        <dbReference type="SAM" id="SignalP"/>
    </source>
</evidence>
<gene>
    <name evidence="3" type="ORF">PEV8663_01041</name>
</gene>
<evidence type="ECO:0000313" key="4">
    <source>
        <dbReference type="Proteomes" id="UP000220836"/>
    </source>
</evidence>
<reference evidence="3 4" key="1">
    <citation type="submission" date="2017-05" db="EMBL/GenBank/DDBJ databases">
        <authorList>
            <person name="Song R."/>
            <person name="Chenine A.L."/>
            <person name="Ruprecht R.M."/>
        </authorList>
    </citation>
    <scope>NUCLEOTIDE SEQUENCE [LARGE SCALE GENOMIC DNA]</scope>
    <source>
        <strain evidence="3 4">CECT 8663</strain>
    </source>
</reference>
<name>A0A238K361_9RHOB</name>
<proteinExistence type="predicted"/>
<sequence length="173" mass="18153">MFFLAGLLGMMALGSVVMVSTSSDDDDVPEDDIQPETEDAFDGRGDASTSLFEQMGLPNGSTDTVFNDDAADLEDDAGAIGGTTQDASFDRGDENVAQFTDFNGAEDQLMVVYDDSSGDESPELEMRQSANDENTTEIVVGGVVLATMPTEDAPVLDAVVLVGESTASELEMA</sequence>
<feature type="signal peptide" evidence="2">
    <location>
        <begin position="1"/>
        <end position="19"/>
    </location>
</feature>
<dbReference type="OrthoDB" id="7863760at2"/>
<feature type="compositionally biased region" description="Acidic residues" evidence="1">
    <location>
        <begin position="23"/>
        <end position="40"/>
    </location>
</feature>